<feature type="domain" description="Chitin-binding type-2" evidence="3">
    <location>
        <begin position="31"/>
        <end position="88"/>
    </location>
</feature>
<dbReference type="GO" id="GO:0005576">
    <property type="term" value="C:extracellular region"/>
    <property type="evidence" value="ECO:0007669"/>
    <property type="project" value="InterPro"/>
</dbReference>
<dbReference type="GO" id="GO:0008061">
    <property type="term" value="F:chitin binding"/>
    <property type="evidence" value="ECO:0007669"/>
    <property type="project" value="InterPro"/>
</dbReference>
<dbReference type="EMBL" id="CAJVCH010570674">
    <property type="protein sequence ID" value="CAG7835565.1"/>
    <property type="molecule type" value="Genomic_DNA"/>
</dbReference>
<name>A0A8J2MBN9_9HEXA</name>
<protein>
    <recommendedName>
        <fullName evidence="3">Chitin-binding type-2 domain-containing protein</fullName>
    </recommendedName>
</protein>
<feature type="compositionally biased region" description="Basic and acidic residues" evidence="1">
    <location>
        <begin position="247"/>
        <end position="264"/>
    </location>
</feature>
<feature type="region of interest" description="Disordered" evidence="1">
    <location>
        <begin position="350"/>
        <end position="369"/>
    </location>
</feature>
<dbReference type="Pfam" id="PF01607">
    <property type="entry name" value="CBM_14"/>
    <property type="match status" value="1"/>
</dbReference>
<dbReference type="PROSITE" id="PS50940">
    <property type="entry name" value="CHIT_BIND_II"/>
    <property type="match status" value="1"/>
</dbReference>
<feature type="chain" id="PRO_5035318717" description="Chitin-binding type-2 domain-containing protein" evidence="2">
    <location>
        <begin position="21"/>
        <end position="369"/>
    </location>
</feature>
<gene>
    <name evidence="4" type="ORF">AFUS01_LOCUS44922</name>
</gene>
<feature type="signal peptide" evidence="2">
    <location>
        <begin position="1"/>
        <end position="20"/>
    </location>
</feature>
<evidence type="ECO:0000313" key="5">
    <source>
        <dbReference type="Proteomes" id="UP000708208"/>
    </source>
</evidence>
<organism evidence="4 5">
    <name type="scientific">Allacma fusca</name>
    <dbReference type="NCBI Taxonomy" id="39272"/>
    <lineage>
        <taxon>Eukaryota</taxon>
        <taxon>Metazoa</taxon>
        <taxon>Ecdysozoa</taxon>
        <taxon>Arthropoda</taxon>
        <taxon>Hexapoda</taxon>
        <taxon>Collembola</taxon>
        <taxon>Symphypleona</taxon>
        <taxon>Sminthuridae</taxon>
        <taxon>Allacma</taxon>
    </lineage>
</organism>
<keyword evidence="5" id="KW-1185">Reference proteome</keyword>
<accession>A0A8J2MBN9</accession>
<dbReference type="AlphaFoldDB" id="A0A8J2MBN9"/>
<evidence type="ECO:0000259" key="3">
    <source>
        <dbReference type="PROSITE" id="PS50940"/>
    </source>
</evidence>
<reference evidence="4" key="1">
    <citation type="submission" date="2021-06" db="EMBL/GenBank/DDBJ databases">
        <authorList>
            <person name="Hodson N. C."/>
            <person name="Mongue J. A."/>
            <person name="Jaron S. K."/>
        </authorList>
    </citation>
    <scope>NUCLEOTIDE SEQUENCE</scope>
</reference>
<sequence>MSNWLLLIIISYHGISSVLTFPQPDRKNLGTFKCSGTGLESDPTNCSRYYHCLVEEQSPLDVLNCPPTALFDSLEKNCRPKETANCITCKEDGFFKDNSSPYYYIECHGGLAEKHLCEPSGSTFNLEEQGCEVGEEDSKPEARDHPGANNFGYKVHPPVIPFLHPSLKEISGFMNRSLWVSTQAQAGPAKAIGSAGTRNGSEDGGYAHSQASIGAEKTKDQVFKGLGTTGGEYSSVHAMATATGTGKIKEQVKTSDEEASKENPEFDVGPDSIKLGPNKEQVSDEETARIRRRAEIQKSSGKSNSDIQNVHFKHLYGPRALDNDDDAVESEELDEKDWLLDNFQSELRKLATKDNHRGRPTDTKSRKIS</sequence>
<evidence type="ECO:0000256" key="1">
    <source>
        <dbReference type="SAM" id="MobiDB-lite"/>
    </source>
</evidence>
<keyword evidence="2" id="KW-0732">Signal</keyword>
<evidence type="ECO:0000256" key="2">
    <source>
        <dbReference type="SAM" id="SignalP"/>
    </source>
</evidence>
<dbReference type="Proteomes" id="UP000708208">
    <property type="component" value="Unassembled WGS sequence"/>
</dbReference>
<comment type="caution">
    <text evidence="4">The sequence shown here is derived from an EMBL/GenBank/DDBJ whole genome shotgun (WGS) entry which is preliminary data.</text>
</comment>
<dbReference type="SMART" id="SM00494">
    <property type="entry name" value="ChtBD2"/>
    <property type="match status" value="1"/>
</dbReference>
<proteinExistence type="predicted"/>
<dbReference type="InterPro" id="IPR002557">
    <property type="entry name" value="Chitin-bd_dom"/>
</dbReference>
<feature type="non-terminal residue" evidence="4">
    <location>
        <position position="1"/>
    </location>
</feature>
<feature type="region of interest" description="Disordered" evidence="1">
    <location>
        <begin position="245"/>
        <end position="287"/>
    </location>
</feature>
<evidence type="ECO:0000313" key="4">
    <source>
        <dbReference type="EMBL" id="CAG7835565.1"/>
    </source>
</evidence>